<dbReference type="Pfam" id="PF14520">
    <property type="entry name" value="HHH_5"/>
    <property type="match status" value="1"/>
</dbReference>
<dbReference type="PROSITE" id="PS50165">
    <property type="entry name" value="UVRC"/>
    <property type="match status" value="1"/>
</dbReference>
<dbReference type="HAMAP" id="MF_00203">
    <property type="entry name" value="UvrC"/>
    <property type="match status" value="1"/>
</dbReference>
<dbReference type="GO" id="GO:0003677">
    <property type="term" value="F:DNA binding"/>
    <property type="evidence" value="ECO:0007669"/>
    <property type="project" value="UniProtKB-UniRule"/>
</dbReference>
<dbReference type="InterPro" id="IPR010994">
    <property type="entry name" value="RuvA_2-like"/>
</dbReference>
<dbReference type="Proteomes" id="UP000614424">
    <property type="component" value="Unassembled WGS sequence"/>
</dbReference>
<dbReference type="InterPro" id="IPR000305">
    <property type="entry name" value="GIY-YIG_endonuc"/>
</dbReference>
<dbReference type="InterPro" id="IPR035901">
    <property type="entry name" value="GIY-YIG_endonuc_sf"/>
</dbReference>
<evidence type="ECO:0000259" key="9">
    <source>
        <dbReference type="PROSITE" id="PS50164"/>
    </source>
</evidence>
<evidence type="ECO:0000256" key="7">
    <source>
        <dbReference type="HAMAP-Rule" id="MF_00203"/>
    </source>
</evidence>
<dbReference type="AlphaFoldDB" id="A0A8J6NDL6"/>
<dbReference type="FunFam" id="3.40.1440.10:FF:000001">
    <property type="entry name" value="UvrABC system protein C"/>
    <property type="match status" value="1"/>
</dbReference>
<dbReference type="NCBIfam" id="NF001824">
    <property type="entry name" value="PRK00558.1-5"/>
    <property type="match status" value="1"/>
</dbReference>
<dbReference type="EMBL" id="JACNJZ010000124">
    <property type="protein sequence ID" value="MBC8318044.1"/>
    <property type="molecule type" value="Genomic_DNA"/>
</dbReference>
<dbReference type="GO" id="GO:0009380">
    <property type="term" value="C:excinuclease repair complex"/>
    <property type="evidence" value="ECO:0007669"/>
    <property type="project" value="InterPro"/>
</dbReference>
<comment type="caution">
    <text evidence="11">The sequence shown here is derived from an EMBL/GenBank/DDBJ whole genome shotgun (WGS) entry which is preliminary data.</text>
</comment>
<dbReference type="InterPro" id="IPR004791">
    <property type="entry name" value="UvrC"/>
</dbReference>
<keyword evidence="3 7" id="KW-0228">DNA excision</keyword>
<comment type="subcellular location">
    <subcellularLocation>
        <location evidence="7">Cytoplasm</location>
    </subcellularLocation>
</comment>
<dbReference type="SUPFAM" id="SSF82771">
    <property type="entry name" value="GIY-YIG endonuclease"/>
    <property type="match status" value="1"/>
</dbReference>
<dbReference type="InterPro" id="IPR001162">
    <property type="entry name" value="UvrC_RNase_H_dom"/>
</dbReference>
<keyword evidence="2 7" id="KW-0227">DNA damage</keyword>
<dbReference type="GO" id="GO:0009432">
    <property type="term" value="P:SOS response"/>
    <property type="evidence" value="ECO:0007669"/>
    <property type="project" value="UniProtKB-UniRule"/>
</dbReference>
<feature type="domain" description="UvrC family homology region profile" evidence="10">
    <location>
        <begin position="261"/>
        <end position="482"/>
    </location>
</feature>
<accession>A0A8J6NDL6</accession>
<evidence type="ECO:0000313" key="11">
    <source>
        <dbReference type="EMBL" id="MBC8318044.1"/>
    </source>
</evidence>
<organism evidence="11 12">
    <name type="scientific">Candidatus Desulfobia pelagia</name>
    <dbReference type="NCBI Taxonomy" id="2841692"/>
    <lineage>
        <taxon>Bacteria</taxon>
        <taxon>Pseudomonadati</taxon>
        <taxon>Thermodesulfobacteriota</taxon>
        <taxon>Desulfobulbia</taxon>
        <taxon>Desulfobulbales</taxon>
        <taxon>Desulfobulbaceae</taxon>
        <taxon>Candidatus Desulfobia</taxon>
    </lineage>
</organism>
<keyword evidence="4 7" id="KW-0267">Excision nuclease</keyword>
<evidence type="ECO:0000256" key="2">
    <source>
        <dbReference type="ARBA" id="ARBA00022763"/>
    </source>
</evidence>
<dbReference type="PROSITE" id="PS50151">
    <property type="entry name" value="UVR"/>
    <property type="match status" value="1"/>
</dbReference>
<dbReference type="Gene3D" id="3.40.1440.10">
    <property type="entry name" value="GIY-YIG endonuclease"/>
    <property type="match status" value="1"/>
</dbReference>
<dbReference type="InterPro" id="IPR047296">
    <property type="entry name" value="GIY-YIG_UvrC_Cho"/>
</dbReference>
<dbReference type="CDD" id="cd10434">
    <property type="entry name" value="GIY-YIG_UvrC_Cho"/>
    <property type="match status" value="1"/>
</dbReference>
<evidence type="ECO:0000259" key="8">
    <source>
        <dbReference type="PROSITE" id="PS50151"/>
    </source>
</evidence>
<feature type="domain" description="UVR" evidence="8">
    <location>
        <begin position="210"/>
        <end position="245"/>
    </location>
</feature>
<comment type="similarity">
    <text evidence="7">Belongs to the UvrC family.</text>
</comment>
<name>A0A8J6NDL6_9BACT</name>
<comment type="function">
    <text evidence="7">The UvrABC repair system catalyzes the recognition and processing of DNA lesions. UvrC both incises the 5' and 3' sides of the lesion. The N-terminal half is responsible for the 3' incision and the C-terminal half is responsible for the 5' incision.</text>
</comment>
<evidence type="ECO:0000256" key="1">
    <source>
        <dbReference type="ARBA" id="ARBA00022490"/>
    </source>
</evidence>
<dbReference type="SUPFAM" id="SSF47781">
    <property type="entry name" value="RuvA domain 2-like"/>
    <property type="match status" value="1"/>
</dbReference>
<dbReference type="Pfam" id="PF22920">
    <property type="entry name" value="UvrC_RNaseH"/>
    <property type="match status" value="1"/>
</dbReference>
<evidence type="ECO:0000256" key="4">
    <source>
        <dbReference type="ARBA" id="ARBA00022881"/>
    </source>
</evidence>
<dbReference type="PROSITE" id="PS50164">
    <property type="entry name" value="GIY_YIG"/>
    <property type="match status" value="1"/>
</dbReference>
<dbReference type="Pfam" id="PF02151">
    <property type="entry name" value="UVR"/>
    <property type="match status" value="1"/>
</dbReference>
<keyword evidence="1 7" id="KW-0963">Cytoplasm</keyword>
<dbReference type="InterPro" id="IPR050066">
    <property type="entry name" value="UvrABC_protein_C"/>
</dbReference>
<evidence type="ECO:0000256" key="5">
    <source>
        <dbReference type="ARBA" id="ARBA00023204"/>
    </source>
</evidence>
<dbReference type="Gene3D" id="1.10.150.20">
    <property type="entry name" value="5' to 3' exonuclease, C-terminal subdomain"/>
    <property type="match status" value="1"/>
</dbReference>
<protein>
    <recommendedName>
        <fullName evidence="7">UvrABC system protein C</fullName>
        <shortName evidence="7">Protein UvrC</shortName>
    </recommendedName>
    <alternativeName>
        <fullName evidence="7">Excinuclease ABC subunit C</fullName>
    </alternativeName>
</protein>
<dbReference type="SUPFAM" id="SSF46600">
    <property type="entry name" value="C-terminal UvrC-binding domain of UvrB"/>
    <property type="match status" value="1"/>
</dbReference>
<dbReference type="SMART" id="SM00465">
    <property type="entry name" value="GIYc"/>
    <property type="match status" value="1"/>
</dbReference>
<comment type="subunit">
    <text evidence="7">Interacts with UvrB in an incision complex.</text>
</comment>
<keyword evidence="5 7" id="KW-0234">DNA repair</keyword>
<dbReference type="InterPro" id="IPR038476">
    <property type="entry name" value="UvrC_RNase_H_dom_sf"/>
</dbReference>
<keyword evidence="6 7" id="KW-0742">SOS response</keyword>
<dbReference type="InterPro" id="IPR036876">
    <property type="entry name" value="UVR_dom_sf"/>
</dbReference>
<evidence type="ECO:0000256" key="3">
    <source>
        <dbReference type="ARBA" id="ARBA00022769"/>
    </source>
</evidence>
<dbReference type="Gene3D" id="4.10.860.10">
    <property type="entry name" value="UVR domain"/>
    <property type="match status" value="1"/>
</dbReference>
<dbReference type="GO" id="GO:0005737">
    <property type="term" value="C:cytoplasm"/>
    <property type="evidence" value="ECO:0007669"/>
    <property type="project" value="UniProtKB-SubCell"/>
</dbReference>
<dbReference type="Gene3D" id="3.30.420.340">
    <property type="entry name" value="UvrC, RNAse H endonuclease domain"/>
    <property type="match status" value="1"/>
</dbReference>
<dbReference type="Pfam" id="PF01541">
    <property type="entry name" value="GIY-YIG"/>
    <property type="match status" value="1"/>
</dbReference>
<dbReference type="InterPro" id="IPR001943">
    <property type="entry name" value="UVR_dom"/>
</dbReference>
<proteinExistence type="inferred from homology"/>
<dbReference type="GO" id="GO:0009381">
    <property type="term" value="F:excinuclease ABC activity"/>
    <property type="evidence" value="ECO:0007669"/>
    <property type="project" value="UniProtKB-UniRule"/>
</dbReference>
<reference evidence="11 12" key="1">
    <citation type="submission" date="2020-08" db="EMBL/GenBank/DDBJ databases">
        <title>Bridging the membrane lipid divide: bacteria of the FCB group superphylum have the potential to synthesize archaeal ether lipids.</title>
        <authorList>
            <person name="Villanueva L."/>
            <person name="Von Meijenfeldt F.A.B."/>
            <person name="Westbye A.B."/>
            <person name="Yadav S."/>
            <person name="Hopmans E.C."/>
            <person name="Dutilh B.E."/>
            <person name="Sinninghe Damste J.S."/>
        </authorList>
    </citation>
    <scope>NUCLEOTIDE SEQUENCE [LARGE SCALE GENOMIC DNA]</scope>
    <source>
        <strain evidence="11">NIOZ-UU47</strain>
    </source>
</reference>
<evidence type="ECO:0000256" key="6">
    <source>
        <dbReference type="ARBA" id="ARBA00023236"/>
    </source>
</evidence>
<sequence length="610" mass="69538">MKKKIKEHLVIDSEFLKTVSREPGVYLMLSRQDKVLYVGKARNIRKRLASYSRWTGAEHSKTTVMLSQVVRVETIITRTEKEAFILEASLIKKHRPRYNVILRDDKNYPYIKVTVSEQWPRLLMTRRKSNDGSKYFGPYTSSSAMWSTIKLLNTLFLLRRCKGNDLPNRKRPCLNHQMGRCMAPCGGRVDPDVYKEMVSDVILVLEGRDHQLVSKLESKMAKAAEEFRYEDAAVIRDQIASLAATLEKQIVVGSRKQDQDIYGFERSGASVAVSIVSVRHGIVSAHRSFYVSEPVGQDPEILSEVIKRFYGDTPFVPAEIILPFSADEQSSLDEWLSELRGKAVRFRVPLRGDMMNLIHMAAVNARQVFEDREKQEKSWQVLADGLVDILHLRKSPDCIECLDISNIGGQHAVGSLVCFEKGRKEKRKYRHYSIKTVEGPDDYSMMAEVLERRFRRGVKDDDLPDVLMVDGGRGQLNIARRIAKECLPDDSLELLGIAKEKEEEGEKLYRPGRKNPVSLPRNSPYLLYLMKIRDESHRYGITLHRKLRNKKTLASELDSIPGVGPKRKKELLRSLGSLKRIKAASVDDLASVAGVGIVQAKEIHGYFHNE</sequence>
<feature type="domain" description="GIY-YIG" evidence="9">
    <location>
        <begin position="21"/>
        <end position="100"/>
    </location>
</feature>
<dbReference type="PANTHER" id="PTHR30562:SF1">
    <property type="entry name" value="UVRABC SYSTEM PROTEIN C"/>
    <property type="match status" value="1"/>
</dbReference>
<dbReference type="InterPro" id="IPR003583">
    <property type="entry name" value="Hlx-hairpin-Hlx_DNA-bd_motif"/>
</dbReference>
<dbReference type="SMART" id="SM00278">
    <property type="entry name" value="HhH1"/>
    <property type="match status" value="2"/>
</dbReference>
<dbReference type="Pfam" id="PF08459">
    <property type="entry name" value="UvrC_RNaseH_dom"/>
    <property type="match status" value="1"/>
</dbReference>
<evidence type="ECO:0000259" key="10">
    <source>
        <dbReference type="PROSITE" id="PS50165"/>
    </source>
</evidence>
<evidence type="ECO:0000313" key="12">
    <source>
        <dbReference type="Proteomes" id="UP000614424"/>
    </source>
</evidence>
<gene>
    <name evidence="7 11" type="primary">uvrC</name>
    <name evidence="11" type="ORF">H8E41_09060</name>
</gene>
<dbReference type="PANTHER" id="PTHR30562">
    <property type="entry name" value="UVRC/OXIDOREDUCTASE"/>
    <property type="match status" value="1"/>
</dbReference>
<dbReference type="NCBIfam" id="TIGR00194">
    <property type="entry name" value="uvrC"/>
    <property type="match status" value="1"/>
</dbReference>
<dbReference type="GO" id="GO:0006289">
    <property type="term" value="P:nucleotide-excision repair"/>
    <property type="evidence" value="ECO:0007669"/>
    <property type="project" value="UniProtKB-UniRule"/>
</dbReference>